<evidence type="ECO:0000313" key="2">
    <source>
        <dbReference type="EMBL" id="ACL65251.1"/>
    </source>
</evidence>
<name>B8J761_ANAD2</name>
<protein>
    <submittedName>
        <fullName evidence="2">Uncharacterized protein</fullName>
    </submittedName>
</protein>
<gene>
    <name evidence="2" type="ordered locus">A2cp1_1909</name>
</gene>
<evidence type="ECO:0000313" key="3">
    <source>
        <dbReference type="Proteomes" id="UP000007089"/>
    </source>
</evidence>
<keyword evidence="3" id="KW-1185">Reference proteome</keyword>
<dbReference type="HOGENOM" id="CLU_1764169_0_0_7"/>
<proteinExistence type="predicted"/>
<keyword evidence="1" id="KW-0472">Membrane</keyword>
<dbReference type="Proteomes" id="UP000007089">
    <property type="component" value="Chromosome"/>
</dbReference>
<keyword evidence="1" id="KW-0812">Transmembrane</keyword>
<dbReference type="AlphaFoldDB" id="B8J761"/>
<accession>B8J761</accession>
<dbReference type="RefSeq" id="WP_012633166.1">
    <property type="nucleotide sequence ID" value="NC_011891.1"/>
</dbReference>
<dbReference type="EMBL" id="CP001359">
    <property type="protein sequence ID" value="ACL65251.1"/>
    <property type="molecule type" value="Genomic_DNA"/>
</dbReference>
<keyword evidence="1" id="KW-1133">Transmembrane helix</keyword>
<reference evidence="2" key="1">
    <citation type="submission" date="2009-01" db="EMBL/GenBank/DDBJ databases">
        <title>Complete sequence of Anaeromyxobacter dehalogenans 2CP-1.</title>
        <authorList>
            <consortium name="US DOE Joint Genome Institute"/>
            <person name="Lucas S."/>
            <person name="Copeland A."/>
            <person name="Lapidus A."/>
            <person name="Glavina del Rio T."/>
            <person name="Dalin E."/>
            <person name="Tice H."/>
            <person name="Bruce D."/>
            <person name="Goodwin L."/>
            <person name="Pitluck S."/>
            <person name="Saunders E."/>
            <person name="Brettin T."/>
            <person name="Detter J.C."/>
            <person name="Han C."/>
            <person name="Larimer F."/>
            <person name="Land M."/>
            <person name="Hauser L."/>
            <person name="Kyrpides N."/>
            <person name="Ovchinnikova G."/>
            <person name="Beliaev A.S."/>
            <person name="Richardson P."/>
        </authorList>
    </citation>
    <scope>NUCLEOTIDE SEQUENCE</scope>
    <source>
        <strain evidence="2">2CP-1</strain>
    </source>
</reference>
<evidence type="ECO:0000256" key="1">
    <source>
        <dbReference type="SAM" id="Phobius"/>
    </source>
</evidence>
<dbReference type="KEGG" id="acp:A2cp1_1909"/>
<sequence>MIRDVLTVHTANELGGILFGRARRHARRVVLAFEDMPLAERNRWERRINRYDRACGCGSAALALVVALATGGVLASYHRELVFQRPLLAGGGALLALVAAIGVGKSVGLLIARQQLKWTVSSLRHRLDSLEGQQDAGRGPWGAPGSR</sequence>
<feature type="transmembrane region" description="Helical" evidence="1">
    <location>
        <begin position="54"/>
        <end position="75"/>
    </location>
</feature>
<organism evidence="2 3">
    <name type="scientific">Anaeromyxobacter dehalogenans (strain ATCC BAA-258 / DSM 21875 / 2CP-1)</name>
    <dbReference type="NCBI Taxonomy" id="455488"/>
    <lineage>
        <taxon>Bacteria</taxon>
        <taxon>Pseudomonadati</taxon>
        <taxon>Myxococcota</taxon>
        <taxon>Myxococcia</taxon>
        <taxon>Myxococcales</taxon>
        <taxon>Cystobacterineae</taxon>
        <taxon>Anaeromyxobacteraceae</taxon>
        <taxon>Anaeromyxobacter</taxon>
    </lineage>
</organism>
<feature type="transmembrane region" description="Helical" evidence="1">
    <location>
        <begin position="87"/>
        <end position="112"/>
    </location>
</feature>